<feature type="domain" description="Haemolysin-type calcium binding-related" evidence="5">
    <location>
        <begin position="3366"/>
        <end position="3402"/>
    </location>
</feature>
<dbReference type="Gene3D" id="2.160.20.160">
    <property type="match status" value="1"/>
</dbReference>
<dbReference type="InterPro" id="IPR029058">
    <property type="entry name" value="AB_hydrolase_fold"/>
</dbReference>
<dbReference type="PANTHER" id="PTHR38340">
    <property type="entry name" value="S-LAYER PROTEIN"/>
    <property type="match status" value="1"/>
</dbReference>
<evidence type="ECO:0000256" key="4">
    <source>
        <dbReference type="SAM" id="MobiDB-lite"/>
    </source>
</evidence>
<dbReference type="Gene3D" id="2.150.10.10">
    <property type="entry name" value="Serralysin-like metalloprotease, C-terminal"/>
    <property type="match status" value="12"/>
</dbReference>
<evidence type="ECO:0000256" key="3">
    <source>
        <dbReference type="ARBA" id="ARBA00022837"/>
    </source>
</evidence>
<feature type="region of interest" description="Disordered" evidence="4">
    <location>
        <begin position="2257"/>
        <end position="2315"/>
    </location>
</feature>
<sequence>MSNDSIQNFLKYANLQMAAEATLEKGSNIGSPIITSGIPVLPPKYLTDGNNHASKFPSPLASSFLAEGWEIIAHQPNTSTGFSATLFKNNKTKELVISFRSTEFVDDAVRDNQATNKMEIKEHGWALGQIADMEAWWEKLQANGVLTRDAKVTVTGYSLGGHLATAFSLLHGTERVSAVYTFNGAGVGDVHSNTSLDAVISEFQRRRTNTDGEQIRFSDARIQKLYRDIRSKFNAGTRPTDADFELIDRTAGSVSEKGIIRQALTNIRTIWAEIDRVAALKEYSEGTKPVAVSALSTDGRTVQIEAVKLDYQLAVLMADPSISPYRTNVALSGWDAISNRNLRGTVVGLPSYDIYGAQSPSGVANSQWHYGKGTPIYIEDQPLARGDVLLSALVETVNYADAKLLVDYYTTNDFGDTHSLVLLVDSLAVQDLFARLAPLVTREELAGIFSAATHTERETILFSQGKAEGYTLETILDGLFLTVTGVDRRLRFLRTGAGESLDTGNTWHDMTAREALHSAISDLKNNDAFKALAGKVTLVTPTTDPNTARTDFGQFLALVNLTPFALKTTDADALAALKKANEALAQAWAADAQLTSTQRAAGQGNYSDLWLADRAAMLSWLQQANKDNNPNLESSKIGKEAWAFNDLESGQNITVRPDGAFVAITPHKVEFGSTADDALSGAELTDHLFGGDGNDTLTGNSGADILQGGQGTDTYIVNASGGGDIIVDSDGKGVIKWSISGTQYTLAGSKKLSNGTWISEDKRFVFSLTANAAGGDDLNVAADGGVLRVRNFSSGQLGITLATEDSPKPTGAGTAGNDFLSMGGATQASGLAGNDLFNGADGSIDEWVDGGADRDILIGRAGDDTLLGGTGDDLIIGGNGADLIDCGDGADVVLAGTVYQYHKDNQIINRARSWDGWWSFEADYWQIKILSQDQLVYIDDPAAQEYWHRDSEYDPSFSYGYHTFMFQYSYSAGAPPTTSGIDRDSSITPASSRMALGADTILGGAGNDIIGGSGADDLIDGGEGNDIISGLEGNEQLFGGKGDDQIAGNQGKDLVDGNSGNDRLWGGIDADTILGSGGNDYIHGDFGASGFEVPATIYALSGNDLLLGGDGEDSLRGDGGNDTLFGEADNDLLVGDDANLNITYHGNDLLDGGTGSDTLSGLGGNDSLFGGEGADFLVGDNDGANPLPDATPGADWLDGGAGDDQLEGNDGNDTLIGGIGLDILSGGDGDDVYIFEKGDFLVDAEGKSDAIIDSGGNDIILIKGYRRDEAYLTQANGDQDFVVLSTLGGESIQVSESWGNTIEKVLFQDSGSLAAQQSSQPSLLRTALAAEASSEQASATAFWNEGYSEVSFQELFSRSPYTLNWTGKGNTADAFFGGTKDDSILGSDGNDQLFGHAGNDWLDGGRDNDTLSGGQGNDWLLGGEGQDVILLEDDFGHDLITEDTQITRQFQDTIRFAGSVTQSSLSFFRNGNQLVLFKDPDNWAAVSEYFGPAGAPSIARIEFADGGSMDYAAVLSLCGTDANVSIGFGTQGDDAIDARGSANIQSTVLLFDGNDTFLNTLAARDKVFGGNGNDTIFGDDPEEFNTMYASPEAADAVYKADYLDGGDGDDELYGGSGKDTLLGGKGDDLLWGGKGDDVYLINVGDGSDRIINYEKTPTDTANDEVRFGEGIVPEDLTLLRSGNDLLVTDREYRFQLNIQGAFSGGQDLSSFSCVDLFRFSNGQTWTLSQLNERVQYSTPGDDVIYLQGGFRLVHANSGDDEIWGTSNPDSIYGDDGNDSLHGEPGIDSLIGGKGDDTYWVSNPGAERYVPTTPEFEDIVIEEVDSGTDTLVVDTFNATLPDNVENLVVSDIKQISNRYSGDPWMLTYSDHWYQGNSLNNVIDSSAAHRPPMFANVKLHGGGGSDTLIGGINDETYFVDDPTDVVIETGSGDAESTDGVEASFSYALPDHVENLRLTAENTRGEGNALNNVLTSQGGSTLVGGDGDDTYFTPASSTVVEAANGGFDVLNIVRDTSLAEGDGIDGTFRITDYANFEGLTLAGGNNPILIGGDGSDVLEISSAWTGTIEGAAGNDSLFLLSTTGGQVDGGNGNDYIESRPFSGNSGLPTGLILGGEGDDTINLFDSIYTVDGGSGNDSVKLNGRGAYIRFGPGSGIDRVECAADEWTEIQLSSGIRPSDITLTKENGETVLSLSDGSRLTIQGTSPSLRFGDEFWDASMVEAYLNGDQRITGTVGNDTLSGGNGSDSIIGDAGNDVIQGLGGNDSLNGNEGDDLIHGGQGNDSITADSGQDTLFGDDGDDTLEGGDGNTTIEGGAGNDRILMGQGSDRLILSGDFGNDTVQWFRSKNDSIVISGIQGPNALKLSTNTHMSDLLIEVIGTGNKVTLAGFFSPAVESNNIDETRIGISDGIGGLRWLTADEIKADLLGATDGNDTLSGLIGSDDILYGLKGDDDLSALAGADTLIGGSGSDTYRFTLDGGFDRVLIDNAATDGSPDDIDRIAFRQYSSPPDSVEYLRIKDDLIINASRYDNSRRVEVSGYFSADGTTGRTVDFISLGESGSPSSGWSYAQIKSKAVTASGLAIEGNDEANNIFGTIGDDTLGGGAGNDSIDGGAGNDLVSGGLGNNTYLFGKGDGQDIIASFEDTTAGKLNTLQLKPGVLPNEILVSRSGADLRISISGTGDTVTLKDFFYQDSPTSTRNPVQQLRFVDGTTWDLNTIVAKLLPANLDLAGTAAADTLNGSAGNDTLYGQAGNDQLHGHGGNDQLFGDRAKATIVVSARATLAAGVGAQMEVWLDGKKIGSIVVDSTTTKTYQFTTDLNISTEASKLDLLFTNDAVINGEDRNLIVSSVKLNGHEMKPTDPGVTLDKGGGATAFDNKDVIPGQAGLYWNGALRFTLPVSVFGSAGADSLFGDQGNDTLDGGAGDDLLDGGEGSDLLTGGAGNDTYVVDLAGDVITELAAGGTDTVQASLTYTLGAQLENLTLTGGSALNGTGNALANILIGNANNNTLDGMGGNDTLCGGAGNNTYLFGKGDGNDLITAFDDATAGKLNTLLFKSGVTTDDVSLGRSDGDLVITLRGTNDSVTVQDFFKEDSSANSRNPVQQIQFSGGPTWDLSTIKNMAFLGSVGPDSLSGSTAADTLYGQAGADQLHGLGGDDQLFGDRTKATIIVSARATLAAGVGAQMEVWLDGKKIGSIVVDSTTTKTYQFTTDLHIGTEASKLDLLFTNDAVINGEDRNLIVSSVKLNGHEMKPTDPGVTLDKGGGATAFDNKDVIPGQAGLYWNGALRFTLPVSIFGSAGADSLFGDQGNDTLDGGAGNDLLNGGANSDTYMFSRGTGSDRIMEDDATVGNTDVLSIGAGVTADQLWFRRVGSDLEVSIIGSADKTTIDNWFNGSAYHVEQFKVTDGKTLLDSQVDALVSAMAGFAPPAAGQSTLPANYQSSLNPVIAANWH</sequence>
<comment type="subcellular location">
    <subcellularLocation>
        <location evidence="1">Secreted</location>
    </subcellularLocation>
</comment>
<feature type="domain" description="Haemolysin-type calcium binding-related" evidence="5">
    <location>
        <begin position="2667"/>
        <end position="2712"/>
    </location>
</feature>
<dbReference type="Proteomes" id="UP000580043">
    <property type="component" value="Unassembled WGS sequence"/>
</dbReference>
<keyword evidence="2" id="KW-0964">Secreted</keyword>
<dbReference type="EMBL" id="JABBGA010000019">
    <property type="protein sequence ID" value="NML27864.1"/>
    <property type="molecule type" value="Genomic_DNA"/>
</dbReference>
<dbReference type="InterPro" id="IPR018511">
    <property type="entry name" value="Hemolysin-typ_Ca-bd_CS"/>
</dbReference>
<dbReference type="Gene3D" id="2.60.60.40">
    <property type="match status" value="2"/>
</dbReference>
<comment type="caution">
    <text evidence="7">The sequence shown here is derived from an EMBL/GenBank/DDBJ whole genome shotgun (WGS) entry which is preliminary data.</text>
</comment>
<feature type="domain" description="Carbohydrate binding module xylan-binding" evidence="6">
    <location>
        <begin position="3160"/>
        <end position="3251"/>
    </location>
</feature>
<evidence type="ECO:0000259" key="5">
    <source>
        <dbReference type="Pfam" id="PF06594"/>
    </source>
</evidence>
<dbReference type="GO" id="GO:0005509">
    <property type="term" value="F:calcium ion binding"/>
    <property type="evidence" value="ECO:0007669"/>
    <property type="project" value="InterPro"/>
</dbReference>
<reference evidence="7 8" key="1">
    <citation type="submission" date="2020-04" db="EMBL/GenBank/DDBJ databases">
        <title>Zoogloea sp. G-4-1-14 isolated from soil.</title>
        <authorList>
            <person name="Dahal R.H."/>
        </authorList>
    </citation>
    <scope>NUCLEOTIDE SEQUENCE [LARGE SCALE GENOMIC DNA]</scope>
    <source>
        <strain evidence="7 8">G-4-1-14</strain>
    </source>
</reference>
<dbReference type="InterPro" id="IPR031768">
    <property type="entry name" value="CBM60_xylan-bd"/>
</dbReference>
<dbReference type="PRINTS" id="PR00313">
    <property type="entry name" value="CABNDNGRPT"/>
</dbReference>
<keyword evidence="8" id="KW-1185">Reference proteome</keyword>
<proteinExistence type="predicted"/>
<protein>
    <submittedName>
        <fullName evidence="7">Uncharacterized protein</fullName>
    </submittedName>
</protein>
<dbReference type="PROSITE" id="PS00330">
    <property type="entry name" value="HEMOLYSIN_CALCIUM"/>
    <property type="match status" value="17"/>
</dbReference>
<feature type="domain" description="Carbohydrate binding module xylan-binding" evidence="6">
    <location>
        <begin position="2768"/>
        <end position="2859"/>
    </location>
</feature>
<dbReference type="InterPro" id="IPR011049">
    <property type="entry name" value="Serralysin-like_metalloprot_C"/>
</dbReference>
<accession>A0A848G9C2</accession>
<dbReference type="SUPFAM" id="SSF53474">
    <property type="entry name" value="alpha/beta-Hydrolases"/>
    <property type="match status" value="1"/>
</dbReference>
<feature type="compositionally biased region" description="Acidic residues" evidence="4">
    <location>
        <begin position="2291"/>
        <end position="2300"/>
    </location>
</feature>
<dbReference type="Gene3D" id="3.40.50.1820">
    <property type="entry name" value="alpha/beta hydrolase"/>
    <property type="match status" value="1"/>
</dbReference>
<evidence type="ECO:0000259" key="6">
    <source>
        <dbReference type="Pfam" id="PF16841"/>
    </source>
</evidence>
<dbReference type="Pfam" id="PF00353">
    <property type="entry name" value="HemolysinCabind"/>
    <property type="match status" value="22"/>
</dbReference>
<evidence type="ECO:0000256" key="2">
    <source>
        <dbReference type="ARBA" id="ARBA00022525"/>
    </source>
</evidence>
<organism evidence="7 8">
    <name type="scientific">Zoogloea dura</name>
    <dbReference type="NCBI Taxonomy" id="2728840"/>
    <lineage>
        <taxon>Bacteria</taxon>
        <taxon>Pseudomonadati</taxon>
        <taxon>Pseudomonadota</taxon>
        <taxon>Betaproteobacteria</taxon>
        <taxon>Rhodocyclales</taxon>
        <taxon>Zoogloeaceae</taxon>
        <taxon>Zoogloea</taxon>
    </lineage>
</organism>
<dbReference type="Pfam" id="PF16841">
    <property type="entry name" value="CBM60"/>
    <property type="match status" value="2"/>
</dbReference>
<keyword evidence="3" id="KW-0106">Calcium</keyword>
<feature type="region of interest" description="Disordered" evidence="4">
    <location>
        <begin position="1180"/>
        <end position="1205"/>
    </location>
</feature>
<evidence type="ECO:0000313" key="8">
    <source>
        <dbReference type="Proteomes" id="UP000580043"/>
    </source>
</evidence>
<dbReference type="InterPro" id="IPR001343">
    <property type="entry name" value="Hemolysn_Ca-bd"/>
</dbReference>
<dbReference type="GO" id="GO:0005576">
    <property type="term" value="C:extracellular region"/>
    <property type="evidence" value="ECO:0007669"/>
    <property type="project" value="UniProtKB-SubCell"/>
</dbReference>
<feature type="domain" description="Haemolysin-type calcium binding-related" evidence="5">
    <location>
        <begin position="3065"/>
        <end position="3109"/>
    </location>
</feature>
<dbReference type="RefSeq" id="WP_169147396.1">
    <property type="nucleotide sequence ID" value="NZ_JABBGA010000019.1"/>
</dbReference>
<evidence type="ECO:0000256" key="1">
    <source>
        <dbReference type="ARBA" id="ARBA00004613"/>
    </source>
</evidence>
<gene>
    <name evidence="7" type="ORF">HHL15_19075</name>
</gene>
<dbReference type="PANTHER" id="PTHR38340:SF1">
    <property type="entry name" value="S-LAYER PROTEIN"/>
    <property type="match status" value="1"/>
</dbReference>
<dbReference type="Pfam" id="PF06594">
    <property type="entry name" value="HCBP_related"/>
    <property type="match status" value="3"/>
</dbReference>
<dbReference type="SUPFAM" id="SSF51120">
    <property type="entry name" value="beta-Roll"/>
    <property type="match status" value="17"/>
</dbReference>
<dbReference type="InterPro" id="IPR050557">
    <property type="entry name" value="RTX_toxin/Mannuronan_C5-epim"/>
</dbReference>
<dbReference type="InterPro" id="IPR010566">
    <property type="entry name" value="Haemolys_ca-bd"/>
</dbReference>
<evidence type="ECO:0000313" key="7">
    <source>
        <dbReference type="EMBL" id="NML27864.1"/>
    </source>
</evidence>
<name>A0A848G9C2_9RHOO</name>